<protein>
    <recommendedName>
        <fullName evidence="3">DUF4238 domain-containing protein</fullName>
    </recommendedName>
</protein>
<dbReference type="Proteomes" id="UP000197097">
    <property type="component" value="Unassembled WGS sequence"/>
</dbReference>
<dbReference type="OrthoDB" id="5918636at2"/>
<evidence type="ECO:0008006" key="3">
    <source>
        <dbReference type="Google" id="ProtNLM"/>
    </source>
</evidence>
<dbReference type="RefSeq" id="WP_088473963.1">
    <property type="nucleotide sequence ID" value="NZ_NISJ01000011.1"/>
</dbReference>
<keyword evidence="2" id="KW-1185">Reference proteome</keyword>
<sequence length="310" mass="34649">MMSANPPAKHHYIPRFQLAQWAVANGKLWRFLQPRPGKIVSKLVAPAEIGYEKDLYITAGLPPDRAQQFEQHFMSRLDDQAAEAHQLILAGKLRTLTRKQRSAWSRFIMSQWFRTPQGLGYFKQAMAHILAAPDESIHARYREIRKEGYPERFEELVAMMNPDFADQASLDVLRKMIDDPKNGLRLNNMPCLVIETKESHEFLISDAALQQGSAGIFADQGFMTLPIAPRKLFVAATNADVVRSIKGLPSRDLIARHNRAVVRHASIFVGATDLSQDAFITANFGADEQQTLVKGLADKYRGAAGAGASH</sequence>
<name>A0A246JL32_9SPHN</name>
<evidence type="ECO:0000313" key="2">
    <source>
        <dbReference type="Proteomes" id="UP000197097"/>
    </source>
</evidence>
<comment type="caution">
    <text evidence="1">The sequence shown here is derived from an EMBL/GenBank/DDBJ whole genome shotgun (WGS) entry which is preliminary data.</text>
</comment>
<dbReference type="AlphaFoldDB" id="A0A246JL32"/>
<evidence type="ECO:0000313" key="1">
    <source>
        <dbReference type="EMBL" id="OWQ92909.1"/>
    </source>
</evidence>
<accession>A0A246JL32</accession>
<organism evidence="1 2">
    <name type="scientific">Sphingopyxis witflariensis</name>
    <dbReference type="NCBI Taxonomy" id="173675"/>
    <lineage>
        <taxon>Bacteria</taxon>
        <taxon>Pseudomonadati</taxon>
        <taxon>Pseudomonadota</taxon>
        <taxon>Alphaproteobacteria</taxon>
        <taxon>Sphingomonadales</taxon>
        <taxon>Sphingomonadaceae</taxon>
        <taxon>Sphingopyxis</taxon>
    </lineage>
</organism>
<gene>
    <name evidence="1" type="ORF">CDQ91_17330</name>
</gene>
<dbReference type="InterPro" id="IPR025332">
    <property type="entry name" value="DUF4238"/>
</dbReference>
<reference evidence="1 2" key="1">
    <citation type="journal article" date="2002" name="Int. J. Syst. Evol. Microbiol.">
        <title>Sphingopyxis witflariensis sp. nov., isolated from activated sludge.</title>
        <authorList>
            <person name="Kampfer P."/>
            <person name="Witzenberger R."/>
            <person name="Denner E.B."/>
            <person name="Busse H.J."/>
            <person name="Neef A."/>
        </authorList>
    </citation>
    <scope>NUCLEOTIDE SEQUENCE [LARGE SCALE GENOMIC DNA]</scope>
    <source>
        <strain evidence="1 2">DSM 14551</strain>
    </source>
</reference>
<dbReference type="Pfam" id="PF14022">
    <property type="entry name" value="DUF4238"/>
    <property type="match status" value="1"/>
</dbReference>
<proteinExistence type="predicted"/>
<dbReference type="EMBL" id="NISJ01000011">
    <property type="protein sequence ID" value="OWQ92909.1"/>
    <property type="molecule type" value="Genomic_DNA"/>
</dbReference>